<dbReference type="Proteomes" id="UP000313359">
    <property type="component" value="Unassembled WGS sequence"/>
</dbReference>
<protein>
    <submittedName>
        <fullName evidence="1">Uncharacterized protein</fullName>
    </submittedName>
</protein>
<proteinExistence type="predicted"/>
<dbReference type="EMBL" id="ML122282">
    <property type="protein sequence ID" value="RPD57209.1"/>
    <property type="molecule type" value="Genomic_DNA"/>
</dbReference>
<reference evidence="1" key="1">
    <citation type="journal article" date="2018" name="Genome Biol. Evol.">
        <title>Genomics and development of Lentinus tigrinus, a white-rot wood-decaying mushroom with dimorphic fruiting bodies.</title>
        <authorList>
            <person name="Wu B."/>
            <person name="Xu Z."/>
            <person name="Knudson A."/>
            <person name="Carlson A."/>
            <person name="Chen N."/>
            <person name="Kovaka S."/>
            <person name="LaButti K."/>
            <person name="Lipzen A."/>
            <person name="Pennachio C."/>
            <person name="Riley R."/>
            <person name="Schakwitz W."/>
            <person name="Umezawa K."/>
            <person name="Ohm R.A."/>
            <person name="Grigoriev I.V."/>
            <person name="Nagy L.G."/>
            <person name="Gibbons J."/>
            <person name="Hibbett D."/>
        </authorList>
    </citation>
    <scope>NUCLEOTIDE SEQUENCE [LARGE SCALE GENOMIC DNA]</scope>
    <source>
        <strain evidence="1">ALCF2SS1-6</strain>
    </source>
</reference>
<evidence type="ECO:0000313" key="2">
    <source>
        <dbReference type="Proteomes" id="UP000313359"/>
    </source>
</evidence>
<name>A0A5C2S2X3_9APHY</name>
<dbReference type="AlphaFoldDB" id="A0A5C2S2X3"/>
<evidence type="ECO:0000313" key="1">
    <source>
        <dbReference type="EMBL" id="RPD57209.1"/>
    </source>
</evidence>
<accession>A0A5C2S2X3</accession>
<sequence>MLARLRLPTGVRAKLTCSWLRTLRIRPSLSLREEHSFSLSFAFAFSPRSAGASGASCTASPGSDPRPEHGRWSRCPPRAPPIGWIAAGELSRPAIRRAQRFSGSTRRGRRGSRRVRVWCEQCAWYGLVCHVIVWPIDPCILYARTRRLPIRFGHGGNRDTERQALVREARLRSDRRRSRPQPEAACTIRPIFARSTGGLRTQIRVQFAGAQAGPSTGVPPMDVAC</sequence>
<gene>
    <name evidence="1" type="ORF">L227DRAFT_233520</name>
</gene>
<organism evidence="1 2">
    <name type="scientific">Lentinus tigrinus ALCF2SS1-6</name>
    <dbReference type="NCBI Taxonomy" id="1328759"/>
    <lineage>
        <taxon>Eukaryota</taxon>
        <taxon>Fungi</taxon>
        <taxon>Dikarya</taxon>
        <taxon>Basidiomycota</taxon>
        <taxon>Agaricomycotina</taxon>
        <taxon>Agaricomycetes</taxon>
        <taxon>Polyporales</taxon>
        <taxon>Polyporaceae</taxon>
        <taxon>Lentinus</taxon>
    </lineage>
</organism>
<keyword evidence="2" id="KW-1185">Reference proteome</keyword>